<proteinExistence type="predicted"/>
<protein>
    <submittedName>
        <fullName evidence="1">Uncharacterized protein</fullName>
    </submittedName>
</protein>
<dbReference type="EMBL" id="JAWDGP010008074">
    <property type="protein sequence ID" value="KAK3691858.1"/>
    <property type="molecule type" value="Genomic_DNA"/>
</dbReference>
<reference evidence="1" key="1">
    <citation type="journal article" date="2023" name="G3 (Bethesda)">
        <title>A reference genome for the long-term kleptoplast-retaining sea slug Elysia crispata morphotype clarki.</title>
        <authorList>
            <person name="Eastman K.E."/>
            <person name="Pendleton A.L."/>
            <person name="Shaikh M.A."/>
            <person name="Suttiyut T."/>
            <person name="Ogas R."/>
            <person name="Tomko P."/>
            <person name="Gavelis G."/>
            <person name="Widhalm J.R."/>
            <person name="Wisecaver J.H."/>
        </authorList>
    </citation>
    <scope>NUCLEOTIDE SEQUENCE</scope>
    <source>
        <strain evidence="1">ECLA1</strain>
    </source>
</reference>
<dbReference type="Proteomes" id="UP001283361">
    <property type="component" value="Unassembled WGS sequence"/>
</dbReference>
<dbReference type="AlphaFoldDB" id="A0AAE1CF54"/>
<gene>
    <name evidence="1" type="ORF">RRG08_014240</name>
</gene>
<organism evidence="1 2">
    <name type="scientific">Elysia crispata</name>
    <name type="common">lettuce slug</name>
    <dbReference type="NCBI Taxonomy" id="231223"/>
    <lineage>
        <taxon>Eukaryota</taxon>
        <taxon>Metazoa</taxon>
        <taxon>Spiralia</taxon>
        <taxon>Lophotrochozoa</taxon>
        <taxon>Mollusca</taxon>
        <taxon>Gastropoda</taxon>
        <taxon>Heterobranchia</taxon>
        <taxon>Euthyneura</taxon>
        <taxon>Panpulmonata</taxon>
        <taxon>Sacoglossa</taxon>
        <taxon>Placobranchoidea</taxon>
        <taxon>Plakobranchidae</taxon>
        <taxon>Elysia</taxon>
    </lineage>
</organism>
<evidence type="ECO:0000313" key="1">
    <source>
        <dbReference type="EMBL" id="KAK3691858.1"/>
    </source>
</evidence>
<keyword evidence="2" id="KW-1185">Reference proteome</keyword>
<sequence>METCDHRLPRGCECRMEQEDGRLDERRFPAATSSIQHQRELIPDVKCPPEQISDDPCKWPGRGAQARNRRPPDALVKVSVLRPQHPKSLYCICSVGSVQRGGGDVLIALFSRKYPFIVDIWILLLFEGHLNFFSHVKTRQCRCIALNGNSQNILKRRLGVCVDMDPSHSGATILKRFLSVLTPNKRIDVGFPTFI</sequence>
<name>A0AAE1CF54_9GAST</name>
<evidence type="ECO:0000313" key="2">
    <source>
        <dbReference type="Proteomes" id="UP001283361"/>
    </source>
</evidence>
<accession>A0AAE1CF54</accession>
<comment type="caution">
    <text evidence="1">The sequence shown here is derived from an EMBL/GenBank/DDBJ whole genome shotgun (WGS) entry which is preliminary data.</text>
</comment>